<dbReference type="Proteomes" id="UP000054526">
    <property type="component" value="Unassembled WGS sequence"/>
</dbReference>
<protein>
    <submittedName>
        <fullName evidence="1">Uncharacterized protein</fullName>
    </submittedName>
</protein>
<evidence type="ECO:0000313" key="2">
    <source>
        <dbReference type="Proteomes" id="UP000054526"/>
    </source>
</evidence>
<name>A0ABR5A489_9BACL</name>
<proteinExistence type="predicted"/>
<comment type="caution">
    <text evidence="1">The sequence shown here is derived from an EMBL/GenBank/DDBJ whole genome shotgun (WGS) entry which is preliminary data.</text>
</comment>
<dbReference type="EMBL" id="JXAL01000016">
    <property type="protein sequence ID" value="KIL35866.1"/>
    <property type="molecule type" value="Genomic_DNA"/>
</dbReference>
<gene>
    <name evidence="1" type="ORF">SD71_10775</name>
</gene>
<evidence type="ECO:0000313" key="1">
    <source>
        <dbReference type="EMBL" id="KIL35866.1"/>
    </source>
</evidence>
<reference evidence="1 2" key="1">
    <citation type="submission" date="2014-12" db="EMBL/GenBank/DDBJ databases">
        <title>Draft genome sequence of Cohnella kolymensis strain B-2846.</title>
        <authorList>
            <person name="Karlyshev A.V."/>
            <person name="Kudryashova E.B."/>
        </authorList>
    </citation>
    <scope>NUCLEOTIDE SEQUENCE [LARGE SCALE GENOMIC DNA]</scope>
    <source>
        <strain evidence="1 2">VKM B-2846</strain>
    </source>
</reference>
<sequence length="212" mass="24480">MSSVKKIDFTGTRIGQLTVIREAGKDKFGHIQWLCKCDCGNETIVLSDNIKRKHSKSCGCLRTNTIVALNQTHGMTHTRIYTVWVNMVQRCNNPNSGRNYEAYGKRGIKVDSKWLTFDGFMEDMGDTYRDCLTLDRIDVNGNYTKQNCRWVEVLVQANNKRNNRFIEVRGKRATIPDLAREYKVPSATLWARIYKLGWSIDKALTEPIRRHS</sequence>
<keyword evidence="2" id="KW-1185">Reference proteome</keyword>
<accession>A0ABR5A489</accession>
<organism evidence="1 2">
    <name type="scientific">Cohnella kolymensis</name>
    <dbReference type="NCBI Taxonomy" id="1590652"/>
    <lineage>
        <taxon>Bacteria</taxon>
        <taxon>Bacillati</taxon>
        <taxon>Bacillota</taxon>
        <taxon>Bacilli</taxon>
        <taxon>Bacillales</taxon>
        <taxon>Paenibacillaceae</taxon>
        <taxon>Cohnella</taxon>
    </lineage>
</organism>